<dbReference type="FunCoup" id="A0A2C9C2V9">
    <property type="interactions" value="126"/>
</dbReference>
<organism evidence="2 3">
    <name type="scientific">Caenorhabditis elegans</name>
    <dbReference type="NCBI Taxonomy" id="6239"/>
    <lineage>
        <taxon>Eukaryota</taxon>
        <taxon>Metazoa</taxon>
        <taxon>Ecdysozoa</taxon>
        <taxon>Nematoda</taxon>
        <taxon>Chromadorea</taxon>
        <taxon>Rhabditida</taxon>
        <taxon>Rhabditina</taxon>
        <taxon>Rhabditomorpha</taxon>
        <taxon>Rhabditoidea</taxon>
        <taxon>Rhabditidae</taxon>
        <taxon>Peloderinae</taxon>
        <taxon>Caenorhabditis</taxon>
    </lineage>
</organism>
<gene>
    <name evidence="2" type="ORF">CELE_M01H9.10</name>
    <name evidence="2 4" type="ORF">M01H9.10</name>
</gene>
<dbReference type="Proteomes" id="UP000001940">
    <property type="component" value="Chromosome IV"/>
</dbReference>
<keyword evidence="1" id="KW-0812">Transmembrane</keyword>
<accession>A0A2C9C2V9</accession>
<dbReference type="WormBase" id="M01H9.10">
    <property type="protein sequence ID" value="CE52067"/>
    <property type="gene ID" value="WBGene00271788"/>
</dbReference>
<dbReference type="AGR" id="WB:WBGene00271788"/>
<feature type="transmembrane region" description="Helical" evidence="1">
    <location>
        <begin position="13"/>
        <end position="32"/>
    </location>
</feature>
<feature type="transmembrane region" description="Helical" evidence="1">
    <location>
        <begin position="39"/>
        <end position="59"/>
    </location>
</feature>
<name>A0A2C9C2V9_CAEEL</name>
<keyword evidence="3" id="KW-1185">Reference proteome</keyword>
<dbReference type="AlphaFoldDB" id="A0A2C9C2V9"/>
<dbReference type="Bgee" id="WBGene00271788">
    <property type="expression patterns" value="Expressed in adult organism and 2 other cell types or tissues"/>
</dbReference>
<evidence type="ECO:0000313" key="2">
    <source>
        <dbReference type="EMBL" id="SOF58801.1"/>
    </source>
</evidence>
<evidence type="ECO:0000313" key="4">
    <source>
        <dbReference type="WormBase" id="M01H9.10"/>
    </source>
</evidence>
<evidence type="ECO:0000313" key="3">
    <source>
        <dbReference type="Proteomes" id="UP000001940"/>
    </source>
</evidence>
<keyword evidence="1" id="KW-0472">Membrane</keyword>
<protein>
    <submittedName>
        <fullName evidence="2">PhoLip_ATPase_C domain-containing protein</fullName>
    </submittedName>
</protein>
<dbReference type="EMBL" id="BX284604">
    <property type="protein sequence ID" value="SOF58801.1"/>
    <property type="molecule type" value="Genomic_DNA"/>
</dbReference>
<evidence type="ECO:0000256" key="1">
    <source>
        <dbReference type="SAM" id="Phobius"/>
    </source>
</evidence>
<dbReference type="OrthoDB" id="5801839at2759"/>
<keyword evidence="1" id="KW-1133">Transmembrane helix</keyword>
<reference evidence="2 3" key="1">
    <citation type="journal article" date="1998" name="Science">
        <title>Genome sequence of the nematode C. elegans: a platform for investigating biology.</title>
        <authorList>
            <consortium name="The C. elegans sequencing consortium"/>
            <person name="Sulson J.E."/>
            <person name="Waterston R."/>
        </authorList>
    </citation>
    <scope>NUCLEOTIDE SEQUENCE [LARGE SCALE GENOMIC DNA]</scope>
    <source>
        <strain evidence="2 3">Bristol N2</strain>
    </source>
</reference>
<proteinExistence type="predicted"/>
<sequence length="107" mass="12159">MANDGYSKQTIQWANRYILFNIFVVLYIYLFFDSNWISTLFSVIIPILVWELLVFGVLAPDEVFMDVFGEYNVPIDNRRIVSPTQSVRDVLVSSGDCGRGGELAVLS</sequence>
<dbReference type="InParanoid" id="A0A2C9C2V9"/>